<dbReference type="PANTHER" id="PTHR12763">
    <property type="match status" value="1"/>
</dbReference>
<evidence type="ECO:0000256" key="2">
    <source>
        <dbReference type="ARBA" id="ARBA00022692"/>
    </source>
</evidence>
<organism evidence="8 9">
    <name type="scientific">Theileria orientalis</name>
    <dbReference type="NCBI Taxonomy" id="68886"/>
    <lineage>
        <taxon>Eukaryota</taxon>
        <taxon>Sar</taxon>
        <taxon>Alveolata</taxon>
        <taxon>Apicomplexa</taxon>
        <taxon>Aconoidasida</taxon>
        <taxon>Piroplasmida</taxon>
        <taxon>Theileriidae</taxon>
        <taxon>Theileria</taxon>
    </lineage>
</organism>
<dbReference type="FunFam" id="1.10.287.110:FF:000001">
    <property type="entry name" value="Import inner membrane translocase subunit tim14"/>
    <property type="match status" value="1"/>
</dbReference>
<evidence type="ECO:0000256" key="5">
    <source>
        <dbReference type="ARBA" id="ARBA00023128"/>
    </source>
</evidence>
<evidence type="ECO:0000256" key="7">
    <source>
        <dbReference type="ARBA" id="ARBA00038105"/>
    </source>
</evidence>
<dbReference type="SUPFAM" id="SSF46565">
    <property type="entry name" value="Chaperone J-domain"/>
    <property type="match status" value="1"/>
</dbReference>
<dbReference type="GO" id="GO:0001405">
    <property type="term" value="C:PAM complex, Tim23 associated import motor"/>
    <property type="evidence" value="ECO:0007669"/>
    <property type="project" value="TreeGrafter"/>
</dbReference>
<keyword evidence="3" id="KW-0999">Mitochondrion inner membrane</keyword>
<proteinExistence type="inferred from homology"/>
<keyword evidence="6" id="KW-0472">Membrane</keyword>
<dbReference type="Proteomes" id="UP000244811">
    <property type="component" value="Chromosome 2"/>
</dbReference>
<dbReference type="GO" id="GO:0030150">
    <property type="term" value="P:protein import into mitochondrial matrix"/>
    <property type="evidence" value="ECO:0007669"/>
    <property type="project" value="TreeGrafter"/>
</dbReference>
<accession>A0A976MCK2</accession>
<keyword evidence="5" id="KW-0496">Mitochondrion</keyword>
<evidence type="ECO:0000256" key="6">
    <source>
        <dbReference type="ARBA" id="ARBA00023136"/>
    </source>
</evidence>
<dbReference type="InterPro" id="IPR001623">
    <property type="entry name" value="DnaJ_domain"/>
</dbReference>
<dbReference type="EMBL" id="CP056071">
    <property type="protein sequence ID" value="UKK02130.2"/>
    <property type="molecule type" value="Genomic_DNA"/>
</dbReference>
<evidence type="ECO:0000256" key="3">
    <source>
        <dbReference type="ARBA" id="ARBA00022792"/>
    </source>
</evidence>
<dbReference type="InterPro" id="IPR036869">
    <property type="entry name" value="J_dom_sf"/>
</dbReference>
<evidence type="ECO:0000313" key="8">
    <source>
        <dbReference type="EMBL" id="UKK02130.2"/>
    </source>
</evidence>
<evidence type="ECO:0000256" key="1">
    <source>
        <dbReference type="ARBA" id="ARBA00004434"/>
    </source>
</evidence>
<dbReference type="Gene3D" id="1.10.287.110">
    <property type="entry name" value="DnaJ domain"/>
    <property type="match status" value="1"/>
</dbReference>
<dbReference type="Pfam" id="PF03656">
    <property type="entry name" value="Pam16"/>
    <property type="match status" value="1"/>
</dbReference>
<gene>
    <name evidence="8" type="ORF">MACK_001485</name>
</gene>
<comment type="similarity">
    <text evidence="7">Belongs to the TIM14 family.</text>
</comment>
<dbReference type="GO" id="GO:0001671">
    <property type="term" value="F:ATPase activator activity"/>
    <property type="evidence" value="ECO:0007669"/>
    <property type="project" value="TreeGrafter"/>
</dbReference>
<keyword evidence="4" id="KW-1133">Transmembrane helix</keyword>
<evidence type="ECO:0000256" key="4">
    <source>
        <dbReference type="ARBA" id="ARBA00022989"/>
    </source>
</evidence>
<protein>
    <submittedName>
        <fullName evidence="8">Molecular chaperone protein</fullName>
    </submittedName>
</protein>
<dbReference type="PANTHER" id="PTHR12763:SF28">
    <property type="entry name" value="GEO10507P1-RELATED"/>
    <property type="match status" value="1"/>
</dbReference>
<dbReference type="AlphaFoldDB" id="A0A976MCK2"/>
<dbReference type="CDD" id="cd06257">
    <property type="entry name" value="DnaJ"/>
    <property type="match status" value="1"/>
</dbReference>
<evidence type="ECO:0000313" key="9">
    <source>
        <dbReference type="Proteomes" id="UP000244811"/>
    </source>
</evidence>
<name>A0A976MCK2_THEOR</name>
<reference evidence="8" key="1">
    <citation type="submission" date="2022-07" db="EMBL/GenBank/DDBJ databases">
        <title>Evaluation of T. orientalis genome assembly methods using nanopore sequencing and analysis of variation between genomes.</title>
        <authorList>
            <person name="Yam J."/>
            <person name="Micallef M.L."/>
            <person name="Liu M."/>
            <person name="Djordjevic S.P."/>
            <person name="Bogema D.R."/>
            <person name="Jenkins C."/>
        </authorList>
    </citation>
    <scope>NUCLEOTIDE SEQUENCE</scope>
    <source>
        <strain evidence="8">Goon Nure</strain>
    </source>
</reference>
<keyword evidence="2" id="KW-0812">Transmembrane</keyword>
<sequence length="118" mass="12920">MPWPIIVAAVGGGVLAARLLYRKYPNLLKFSSASLKGKLSKDDITSNMGSKLSRSSLSGFGHQMSFSEACNILNVSSTSTKERIRESHKQLMMRNHPDNGGSTYLASKVNEAKDFLLK</sequence>
<comment type="subcellular location">
    <subcellularLocation>
        <location evidence="1">Mitochondrion inner membrane</location>
        <topology evidence="1">Single-pass membrane protein</topology>
    </subcellularLocation>
</comment>